<dbReference type="Proteomes" id="UP000003874">
    <property type="component" value="Unassembled WGS sequence"/>
</dbReference>
<dbReference type="HOGENOM" id="CLU_3274693_0_0_10"/>
<evidence type="ECO:0000313" key="1">
    <source>
        <dbReference type="EMBL" id="EFV04955.1"/>
    </source>
</evidence>
<sequence length="41" mass="4735">MKAIKIQPVIKQKVLSSTINTMLKHRLKHYPLCDSTLQLSQ</sequence>
<keyword evidence="2" id="KW-1185">Reference proteome</keyword>
<name>E6MN30_9BACT</name>
<gene>
    <name evidence="1" type="ORF">HMPREF9420_0898</name>
</gene>
<evidence type="ECO:0000313" key="2">
    <source>
        <dbReference type="Proteomes" id="UP000003874"/>
    </source>
</evidence>
<protein>
    <submittedName>
        <fullName evidence="1">Uncharacterized protein</fullName>
    </submittedName>
</protein>
<dbReference type="STRING" id="888832.HMPREF9420_0898"/>
<organism evidence="1 2">
    <name type="scientific">Segatella salivae DSM 15606</name>
    <dbReference type="NCBI Taxonomy" id="888832"/>
    <lineage>
        <taxon>Bacteria</taxon>
        <taxon>Pseudomonadati</taxon>
        <taxon>Bacteroidota</taxon>
        <taxon>Bacteroidia</taxon>
        <taxon>Bacteroidales</taxon>
        <taxon>Prevotellaceae</taxon>
        <taxon>Segatella</taxon>
    </lineage>
</organism>
<dbReference type="EMBL" id="AEQO01000101">
    <property type="protein sequence ID" value="EFV04955.1"/>
    <property type="molecule type" value="Genomic_DNA"/>
</dbReference>
<reference evidence="1 2" key="1">
    <citation type="submission" date="2010-12" db="EMBL/GenBank/DDBJ databases">
        <authorList>
            <person name="Muzny D."/>
            <person name="Qin X."/>
            <person name="Deng J."/>
            <person name="Jiang H."/>
            <person name="Liu Y."/>
            <person name="Qu J."/>
            <person name="Song X.-Z."/>
            <person name="Zhang L."/>
            <person name="Thornton R."/>
            <person name="Coyle M."/>
            <person name="Francisco L."/>
            <person name="Jackson L."/>
            <person name="Javaid M."/>
            <person name="Korchina V."/>
            <person name="Kovar C."/>
            <person name="Mata R."/>
            <person name="Mathew T."/>
            <person name="Ngo R."/>
            <person name="Nguyen L."/>
            <person name="Nguyen N."/>
            <person name="Okwuonu G."/>
            <person name="Ongeri F."/>
            <person name="Pham C."/>
            <person name="Simmons D."/>
            <person name="Wilczek-Boney K."/>
            <person name="Hale W."/>
            <person name="Jakkamsetti A."/>
            <person name="Pham P."/>
            <person name="Ruth R."/>
            <person name="San Lucas F."/>
            <person name="Warren J."/>
            <person name="Zhang J."/>
            <person name="Zhao Z."/>
            <person name="Zhou C."/>
            <person name="Zhu D."/>
            <person name="Lee S."/>
            <person name="Bess C."/>
            <person name="Blankenburg K."/>
            <person name="Forbes L."/>
            <person name="Fu Q."/>
            <person name="Gubbala S."/>
            <person name="Hirani K."/>
            <person name="Jayaseelan J.C."/>
            <person name="Lara F."/>
            <person name="Munidasa M."/>
            <person name="Palculict T."/>
            <person name="Patil S."/>
            <person name="Pu L.-L."/>
            <person name="Saada N."/>
            <person name="Tang L."/>
            <person name="Weissenberger G."/>
            <person name="Zhu Y."/>
            <person name="Hemphill L."/>
            <person name="Shang Y."/>
            <person name="Youmans B."/>
            <person name="Ayvaz T."/>
            <person name="Ross M."/>
            <person name="Santibanez J."/>
            <person name="Aqrawi P."/>
            <person name="Gross S."/>
            <person name="Joshi V."/>
            <person name="Fowler G."/>
            <person name="Nazareth L."/>
            <person name="Reid J."/>
            <person name="Worley K."/>
            <person name="Petrosino J."/>
            <person name="Highlander S."/>
            <person name="Gibbs R."/>
        </authorList>
    </citation>
    <scope>NUCLEOTIDE SEQUENCE [LARGE SCALE GENOMIC DNA]</scope>
    <source>
        <strain evidence="1 2">DSM 15606</strain>
    </source>
</reference>
<proteinExistence type="predicted"/>
<accession>E6MN30</accession>
<dbReference type="AlphaFoldDB" id="E6MN30"/>
<comment type="caution">
    <text evidence="1">The sequence shown here is derived from an EMBL/GenBank/DDBJ whole genome shotgun (WGS) entry which is preliminary data.</text>
</comment>